<dbReference type="CDD" id="cd04193">
    <property type="entry name" value="UDPGlcNAc_PPase"/>
    <property type="match status" value="1"/>
</dbReference>
<dbReference type="InterPro" id="IPR029044">
    <property type="entry name" value="Nucleotide-diphossugar_trans"/>
</dbReference>
<sequence>MDVEGLKSRLAEANQEHLLKYWNQLSDSEKSQLYKELNHLDFKEINGFFKTAMEDLASASEKLDDVLEPLPKEVCGRVVSTEEEVLLQYDVDGLTEIGESRVAVLLLAGGQGTRLGVPYPKGMYNVGLPSGKTLYQIQAERLLKLQRMGEAVSGSSCKIPWYIMTSEHTKQSTLDFFKKHNYFGLQEEDVVLFEQSLLPCIGFDGKIILEKPHKVALAPDGNGGLYRALHKSGVLKDMEGRGIKYVHVYCVDNILVKMADPIFIGFCMSKGANCGAKVVEKAFPTEAVGVVCKVEGKYQVVEYSEITLKTAEKRDSNGRLTFNAGNICNHFFTLDFLKFVSDPSQEKQLKHHVAKKKIPYVSEQDSKVTIKPDSPNGIKMEKFVFDVFHFATDRSFAVWEVIREDEFAPLKNADTADKDTPTTCRRSLLNLHHRYLLAAGAEFVDKDGNLLPHIPSPKKREENGSGDRQKGEEEAVFVESEISPLVSYAGEGLEKLVDGRKFTSPVYLNQDYKMEEPEIVEGEW</sequence>
<dbReference type="Proteomes" id="UP000694844">
    <property type="component" value="Chromosome 1"/>
</dbReference>
<comment type="similarity">
    <text evidence="2">Belongs to the UDPGP type 1 family.</text>
</comment>
<comment type="pathway">
    <text evidence="1">Nucleotide-sugar biosynthesis; UDP-N-acetyl-alpha-D-glucosamine biosynthesis; UDP-N-acetyl-alpha-D-glucosamine from N-acetyl-alpha-D-glucosamine 1-phosphate: step 1/1.</text>
</comment>
<dbReference type="PANTHER" id="PTHR11952">
    <property type="entry name" value="UDP- GLUCOSE PYROPHOSPHORYLASE"/>
    <property type="match status" value="1"/>
</dbReference>
<evidence type="ECO:0000256" key="1">
    <source>
        <dbReference type="ARBA" id="ARBA00005208"/>
    </source>
</evidence>
<proteinExistence type="inferred from homology"/>
<comment type="catalytic activity">
    <reaction evidence="6">
        <text>N-acetyl-alpha-D-glucosamine 1-phosphate + UTP + H(+) = UDP-N-acetyl-alpha-D-glucosamine + diphosphate</text>
        <dbReference type="Rhea" id="RHEA:13509"/>
        <dbReference type="ChEBI" id="CHEBI:15378"/>
        <dbReference type="ChEBI" id="CHEBI:33019"/>
        <dbReference type="ChEBI" id="CHEBI:46398"/>
        <dbReference type="ChEBI" id="CHEBI:57705"/>
        <dbReference type="ChEBI" id="CHEBI:57776"/>
        <dbReference type="EC" id="2.7.7.23"/>
    </reaction>
</comment>
<dbReference type="Pfam" id="PF01704">
    <property type="entry name" value="UDPGP"/>
    <property type="match status" value="1"/>
</dbReference>
<evidence type="ECO:0000256" key="6">
    <source>
        <dbReference type="ARBA" id="ARBA00048493"/>
    </source>
</evidence>
<evidence type="ECO:0000256" key="3">
    <source>
        <dbReference type="ARBA" id="ARBA00012457"/>
    </source>
</evidence>
<evidence type="ECO:0000256" key="2">
    <source>
        <dbReference type="ARBA" id="ARBA00010401"/>
    </source>
</evidence>
<dbReference type="AlphaFoldDB" id="A0A8B8DT25"/>
<keyword evidence="5" id="KW-0548">Nucleotidyltransferase</keyword>
<evidence type="ECO:0000256" key="7">
    <source>
        <dbReference type="SAM" id="MobiDB-lite"/>
    </source>
</evidence>
<organism evidence="8 9">
    <name type="scientific">Crassostrea virginica</name>
    <name type="common">Eastern oyster</name>
    <dbReference type="NCBI Taxonomy" id="6565"/>
    <lineage>
        <taxon>Eukaryota</taxon>
        <taxon>Metazoa</taxon>
        <taxon>Spiralia</taxon>
        <taxon>Lophotrochozoa</taxon>
        <taxon>Mollusca</taxon>
        <taxon>Bivalvia</taxon>
        <taxon>Autobranchia</taxon>
        <taxon>Pteriomorphia</taxon>
        <taxon>Ostreida</taxon>
        <taxon>Ostreoidea</taxon>
        <taxon>Ostreidae</taxon>
        <taxon>Crassostrea</taxon>
    </lineage>
</organism>
<dbReference type="Gene3D" id="3.90.550.10">
    <property type="entry name" value="Spore Coat Polysaccharide Biosynthesis Protein SpsA, Chain A"/>
    <property type="match status" value="1"/>
</dbReference>
<name>A0A8B8DT25_CRAVI</name>
<dbReference type="GO" id="GO:0003977">
    <property type="term" value="F:UDP-N-acetylglucosamine diphosphorylase activity"/>
    <property type="evidence" value="ECO:0007669"/>
    <property type="project" value="UniProtKB-EC"/>
</dbReference>
<dbReference type="FunFam" id="3.90.550.10:FF:000043">
    <property type="entry name" value="UDP-N-acetylhexosamine pyrophosphorylase isoform X2"/>
    <property type="match status" value="1"/>
</dbReference>
<dbReference type="RefSeq" id="XP_022331035.1">
    <property type="nucleotide sequence ID" value="XM_022475327.1"/>
</dbReference>
<feature type="compositionally biased region" description="Basic and acidic residues" evidence="7">
    <location>
        <begin position="458"/>
        <end position="473"/>
    </location>
</feature>
<evidence type="ECO:0000313" key="9">
    <source>
        <dbReference type="RefSeq" id="XP_022331035.1"/>
    </source>
</evidence>
<evidence type="ECO:0000256" key="5">
    <source>
        <dbReference type="ARBA" id="ARBA00022695"/>
    </source>
</evidence>
<dbReference type="PANTHER" id="PTHR11952:SF2">
    <property type="entry name" value="LD24639P"/>
    <property type="match status" value="1"/>
</dbReference>
<evidence type="ECO:0000256" key="4">
    <source>
        <dbReference type="ARBA" id="ARBA00022679"/>
    </source>
</evidence>
<evidence type="ECO:0000313" key="8">
    <source>
        <dbReference type="Proteomes" id="UP000694844"/>
    </source>
</evidence>
<dbReference type="EC" id="2.7.7.23" evidence="3"/>
<dbReference type="OrthoDB" id="532420at2759"/>
<dbReference type="KEGG" id="cvn:111129163"/>
<protein>
    <recommendedName>
        <fullName evidence="3">UDP-N-acetylglucosamine diphosphorylase</fullName>
        <ecNumber evidence="3">2.7.7.23</ecNumber>
    </recommendedName>
</protein>
<reference evidence="8" key="1">
    <citation type="submission" date="2024-06" db="UniProtKB">
        <authorList>
            <consortium name="RefSeq"/>
        </authorList>
    </citation>
    <scope>NUCLEOTIDE SEQUENCE [LARGE SCALE GENOMIC DNA]</scope>
    <source>
        <tissue evidence="10">Whole sample</tissue>
    </source>
</reference>
<keyword evidence="4" id="KW-0808">Transferase</keyword>
<gene>
    <name evidence="9 10" type="primary">LOC111129163</name>
</gene>
<dbReference type="SUPFAM" id="SSF53448">
    <property type="entry name" value="Nucleotide-diphospho-sugar transferases"/>
    <property type="match status" value="1"/>
</dbReference>
<dbReference type="RefSeq" id="XP_022331046.1">
    <property type="nucleotide sequence ID" value="XM_022475338.1"/>
</dbReference>
<feature type="region of interest" description="Disordered" evidence="7">
    <location>
        <begin position="452"/>
        <end position="473"/>
    </location>
</feature>
<dbReference type="GO" id="GO:0006048">
    <property type="term" value="P:UDP-N-acetylglucosamine biosynthetic process"/>
    <property type="evidence" value="ECO:0007669"/>
    <property type="project" value="TreeGrafter"/>
</dbReference>
<keyword evidence="8" id="KW-1185">Reference proteome</keyword>
<evidence type="ECO:0000313" key="10">
    <source>
        <dbReference type="RefSeq" id="XP_022331046.1"/>
    </source>
</evidence>
<reference evidence="9" key="2">
    <citation type="submission" date="2025-04" db="UniProtKB">
        <authorList>
            <consortium name="RefSeq"/>
        </authorList>
    </citation>
    <scope>IDENTIFICATION</scope>
    <source>
        <tissue evidence="9">Whole sample</tissue>
    </source>
</reference>
<dbReference type="InterPro" id="IPR002618">
    <property type="entry name" value="UDPGP_fam"/>
</dbReference>
<dbReference type="GeneID" id="111129163"/>
<accession>A0A8B8DT25</accession>
<dbReference type="InterPro" id="IPR039741">
    <property type="entry name" value="UDP-sugar_pyrophosphorylase"/>
</dbReference>